<gene>
    <name evidence="1" type="ORF">AARAC_000585</name>
</gene>
<dbReference type="EMBL" id="NEXV01000096">
    <property type="protein sequence ID" value="PIG88705.1"/>
    <property type="molecule type" value="Genomic_DNA"/>
</dbReference>
<accession>A0A2G7G7Y4</accession>
<evidence type="ECO:0000313" key="2">
    <source>
        <dbReference type="Proteomes" id="UP000231358"/>
    </source>
</evidence>
<dbReference type="InterPro" id="IPR008775">
    <property type="entry name" value="Phytyl_CoA_dOase-like"/>
</dbReference>
<dbReference type="Pfam" id="PF05721">
    <property type="entry name" value="PhyH"/>
    <property type="match status" value="1"/>
</dbReference>
<name>A0A2G7G7Y4_9EURO</name>
<reference evidence="1 2" key="1">
    <citation type="submission" date="2017-05" db="EMBL/GenBank/DDBJ databases">
        <title>Genome sequence for an aflatoxigenic pathogen of Argentinian peanut, Aspergillus arachidicola.</title>
        <authorList>
            <person name="Moore G."/>
            <person name="Beltz S.B."/>
            <person name="Mack B.M."/>
        </authorList>
    </citation>
    <scope>NUCLEOTIDE SEQUENCE [LARGE SCALE GENOMIC DNA]</scope>
    <source>
        <strain evidence="1 2">CBS 117610</strain>
    </source>
</reference>
<comment type="caution">
    <text evidence="1">The sequence shown here is derived from an EMBL/GenBank/DDBJ whole genome shotgun (WGS) entry which is preliminary data.</text>
</comment>
<dbReference type="SUPFAM" id="SSF51197">
    <property type="entry name" value="Clavaminate synthase-like"/>
    <property type="match status" value="1"/>
</dbReference>
<sequence length="279" mass="31038">MPAAVKHFSAAAVDPHTIHQYLKADGVVIVEGATTRETIDTILEEVGSVPDGQTFALAAKSATFATQLLMNPLYFDLTNRILTDACIIYYEQERTVSISDPQVSQTSILCAEPNSLPWGLRRQDECHHISHPAKREAQLGIMYAAHDLTRDNGAVRVVIGSNHWTDSRDPSPEDECLVELRKGDALLWLGSTYFGRAANATDKDSVLLSATATAGYRRQEENQYLAVPWEVVERYPTPVQRFLGYAVSRPYGGSVEHMEPLDFMKVKGDWSKYIPVDLI</sequence>
<keyword evidence="2" id="KW-1185">Reference proteome</keyword>
<dbReference type="AlphaFoldDB" id="A0A2G7G7Y4"/>
<dbReference type="Proteomes" id="UP000231358">
    <property type="component" value="Unassembled WGS sequence"/>
</dbReference>
<dbReference type="Gene3D" id="2.60.120.620">
    <property type="entry name" value="q2cbj1_9rhob like domain"/>
    <property type="match status" value="1"/>
</dbReference>
<organism evidence="1 2">
    <name type="scientific">Aspergillus arachidicola</name>
    <dbReference type="NCBI Taxonomy" id="656916"/>
    <lineage>
        <taxon>Eukaryota</taxon>
        <taxon>Fungi</taxon>
        <taxon>Dikarya</taxon>
        <taxon>Ascomycota</taxon>
        <taxon>Pezizomycotina</taxon>
        <taxon>Eurotiomycetes</taxon>
        <taxon>Eurotiomycetidae</taxon>
        <taxon>Eurotiales</taxon>
        <taxon>Aspergillaceae</taxon>
        <taxon>Aspergillus</taxon>
        <taxon>Aspergillus subgen. Circumdati</taxon>
    </lineage>
</organism>
<evidence type="ECO:0000313" key="1">
    <source>
        <dbReference type="EMBL" id="PIG88705.1"/>
    </source>
</evidence>
<protein>
    <recommendedName>
        <fullName evidence="3">Phytanoyl-CoA dioxygenase family protein</fullName>
    </recommendedName>
</protein>
<proteinExistence type="predicted"/>
<evidence type="ECO:0008006" key="3">
    <source>
        <dbReference type="Google" id="ProtNLM"/>
    </source>
</evidence>